<dbReference type="InterPro" id="IPR020904">
    <property type="entry name" value="Sc_DH/Rdtase_CS"/>
</dbReference>
<comment type="similarity">
    <text evidence="1 3">Belongs to the short-chain dehydrogenases/reductases (SDR) family.</text>
</comment>
<evidence type="ECO:0000313" key="4">
    <source>
        <dbReference type="EMBL" id="AGP30993.1"/>
    </source>
</evidence>
<evidence type="ECO:0000256" key="3">
    <source>
        <dbReference type="RuleBase" id="RU000363"/>
    </source>
</evidence>
<dbReference type="OrthoDB" id="9775296at2"/>
<organism evidence="4 5">
    <name type="scientific">Corynebacterium terpenotabidum Y-11</name>
    <dbReference type="NCBI Taxonomy" id="1200352"/>
    <lineage>
        <taxon>Bacteria</taxon>
        <taxon>Bacillati</taxon>
        <taxon>Actinomycetota</taxon>
        <taxon>Actinomycetes</taxon>
        <taxon>Mycobacteriales</taxon>
        <taxon>Corynebacteriaceae</taxon>
        <taxon>Corynebacterium</taxon>
    </lineage>
</organism>
<dbReference type="AlphaFoldDB" id="S4XKA7"/>
<dbReference type="SUPFAM" id="SSF51735">
    <property type="entry name" value="NAD(P)-binding Rossmann-fold domains"/>
    <property type="match status" value="1"/>
</dbReference>
<dbReference type="Pfam" id="PF00106">
    <property type="entry name" value="adh_short"/>
    <property type="match status" value="1"/>
</dbReference>
<dbReference type="PATRIC" id="fig|1200352.3.peg.1373"/>
<dbReference type="PANTHER" id="PTHR42901">
    <property type="entry name" value="ALCOHOL DEHYDROGENASE"/>
    <property type="match status" value="1"/>
</dbReference>
<dbReference type="RefSeq" id="WP_020441354.1">
    <property type="nucleotide sequence ID" value="NC_021663.1"/>
</dbReference>
<evidence type="ECO:0000256" key="2">
    <source>
        <dbReference type="ARBA" id="ARBA00023002"/>
    </source>
</evidence>
<dbReference type="Proteomes" id="UP000014809">
    <property type="component" value="Chromosome"/>
</dbReference>
<dbReference type="KEGG" id="cter:A606_06730"/>
<sequence length="252" mass="26047">MNAPSPAAPVAVITGASSGIGAASARALAAAGYHVVLGARRVDKLTAAADECGGTAIALDVTDQASVDAFAAAVTGTMGRCDLLVNNAGGAIGTESVAEANVDDWQWMYDTNVLGTLRVTKALLPLLIASGDGQVMTIGSIAAREPYRGGAGYNAAKHGIAAMTRVLRLELLGQPVRVCEIDPGMANTEFSTVRFRGDTEAADNVYAGMEPLTAEDIADAIAWVATRPARVNIDQMLIMPRDQAAAQQIHRV</sequence>
<dbReference type="FunFam" id="3.40.50.720:FF:000047">
    <property type="entry name" value="NADP-dependent L-serine/L-allo-threonine dehydrogenase"/>
    <property type="match status" value="1"/>
</dbReference>
<keyword evidence="2" id="KW-0560">Oxidoreductase</keyword>
<dbReference type="EMBL" id="CP003696">
    <property type="protein sequence ID" value="AGP30993.1"/>
    <property type="molecule type" value="Genomic_DNA"/>
</dbReference>
<gene>
    <name evidence="4" type="ORF">A606_06730</name>
</gene>
<dbReference type="eggNOG" id="COG4221">
    <property type="taxonomic scope" value="Bacteria"/>
</dbReference>
<evidence type="ECO:0000313" key="5">
    <source>
        <dbReference type="Proteomes" id="UP000014809"/>
    </source>
</evidence>
<dbReference type="Gene3D" id="3.40.50.720">
    <property type="entry name" value="NAD(P)-binding Rossmann-like Domain"/>
    <property type="match status" value="1"/>
</dbReference>
<dbReference type="PRINTS" id="PR00080">
    <property type="entry name" value="SDRFAMILY"/>
</dbReference>
<dbReference type="InterPro" id="IPR002347">
    <property type="entry name" value="SDR_fam"/>
</dbReference>
<dbReference type="PRINTS" id="PR00081">
    <property type="entry name" value="GDHRDH"/>
</dbReference>
<dbReference type="PROSITE" id="PS00061">
    <property type="entry name" value="ADH_SHORT"/>
    <property type="match status" value="1"/>
</dbReference>
<reference evidence="4 5" key="1">
    <citation type="submission" date="2012-06" db="EMBL/GenBank/DDBJ databases">
        <title>Complete genome sequence of Corynebacterium terpenotabidum Y-11 (=DSM 44721).</title>
        <authorList>
            <person name="Ruckert C."/>
            <person name="Albersmeier A."/>
            <person name="Al-Dilaimi A."/>
            <person name="Szczepanowski R."/>
            <person name="Kalinowski J."/>
        </authorList>
    </citation>
    <scope>NUCLEOTIDE SEQUENCE [LARGE SCALE GENOMIC DNA]</scope>
    <source>
        <strain evidence="4 5">Y-11</strain>
    </source>
</reference>
<dbReference type="STRING" id="1200352.A606_06730"/>
<name>S4XKA7_9CORY</name>
<accession>S4XKA7</accession>
<dbReference type="HOGENOM" id="CLU_010194_2_10_11"/>
<dbReference type="PANTHER" id="PTHR42901:SF1">
    <property type="entry name" value="ALCOHOL DEHYDROGENASE"/>
    <property type="match status" value="1"/>
</dbReference>
<dbReference type="InterPro" id="IPR036291">
    <property type="entry name" value="NAD(P)-bd_dom_sf"/>
</dbReference>
<keyword evidence="5" id="KW-1185">Reference proteome</keyword>
<protein>
    <submittedName>
        <fullName evidence="4">Putative oxidoreductase</fullName>
    </submittedName>
</protein>
<proteinExistence type="inferred from homology"/>
<evidence type="ECO:0000256" key="1">
    <source>
        <dbReference type="ARBA" id="ARBA00006484"/>
    </source>
</evidence>
<dbReference type="GO" id="GO:0016616">
    <property type="term" value="F:oxidoreductase activity, acting on the CH-OH group of donors, NAD or NADP as acceptor"/>
    <property type="evidence" value="ECO:0007669"/>
    <property type="project" value="UniProtKB-ARBA"/>
</dbReference>